<sequence length="273" mass="30193">MDKHPKHSPIAQFLGRLTLIALVPFTPGSVQAEADEAMDILLDMTGFLAGQPHFSVAIQSSYDAVQADGQKIEFAERRRLLLARPDRLRVDLEESDGLRHQLIYNGHQISLATPQSHVYAQVSQPGTVDDAVRFFIRDLDMRLPFAVLLVSNASEELQRRTRQIDYVEQTRLAGVTVHHLAGRTDSVDYQVWVRDGDTPLPVRLVLTYPDAEGQPQFRADFRDWDLKPALPDDAFVFTPPADARQIPFASELPGSVAPAVAPPSSGAPAGEQP</sequence>
<keyword evidence="3" id="KW-0732">Signal</keyword>
<accession>A0A1N6S409</accession>
<dbReference type="EMBL" id="FTMC01000005">
    <property type="protein sequence ID" value="SIQ35686.1"/>
    <property type="molecule type" value="Genomic_DNA"/>
</dbReference>
<dbReference type="InterPro" id="IPR019207">
    <property type="entry name" value="DUF2092"/>
</dbReference>
<dbReference type="AlphaFoldDB" id="A0A1N6S409"/>
<evidence type="ECO:0000256" key="1">
    <source>
        <dbReference type="ARBA" id="ARBA00011245"/>
    </source>
</evidence>
<proteinExistence type="predicted"/>
<evidence type="ECO:0008006" key="8">
    <source>
        <dbReference type="Google" id="ProtNLM"/>
    </source>
</evidence>
<dbReference type="RefSeq" id="WP_081993447.1">
    <property type="nucleotide sequence ID" value="NZ_FTMC01000005.1"/>
</dbReference>
<feature type="region of interest" description="Disordered" evidence="5">
    <location>
        <begin position="254"/>
        <end position="273"/>
    </location>
</feature>
<evidence type="ECO:0000256" key="2">
    <source>
        <dbReference type="ARBA" id="ARBA00022448"/>
    </source>
</evidence>
<reference evidence="6 7" key="1">
    <citation type="submission" date="2017-01" db="EMBL/GenBank/DDBJ databases">
        <authorList>
            <person name="Mah S.A."/>
            <person name="Swanson W.J."/>
            <person name="Moy G.W."/>
            <person name="Vacquier V.D."/>
        </authorList>
    </citation>
    <scope>NUCLEOTIDE SEQUENCE [LARGE SCALE GENOMIC DNA]</scope>
    <source>
        <strain evidence="6 7">ATCC 29606</strain>
    </source>
</reference>
<dbReference type="GO" id="GO:0015031">
    <property type="term" value="P:protein transport"/>
    <property type="evidence" value="ECO:0007669"/>
    <property type="project" value="UniProtKB-KW"/>
</dbReference>
<organism evidence="6 7">
    <name type="scientific">Pseudomonas flexibilis</name>
    <dbReference type="NCBI Taxonomy" id="706570"/>
    <lineage>
        <taxon>Bacteria</taxon>
        <taxon>Pseudomonadati</taxon>
        <taxon>Pseudomonadota</taxon>
        <taxon>Gammaproteobacteria</taxon>
        <taxon>Pseudomonadales</taxon>
        <taxon>Pseudomonadaceae</taxon>
        <taxon>Pseudomonas</taxon>
    </lineage>
</organism>
<evidence type="ECO:0000256" key="5">
    <source>
        <dbReference type="SAM" id="MobiDB-lite"/>
    </source>
</evidence>
<evidence type="ECO:0000313" key="7">
    <source>
        <dbReference type="Proteomes" id="UP000186079"/>
    </source>
</evidence>
<name>A0A1N6S409_9PSED</name>
<evidence type="ECO:0000256" key="3">
    <source>
        <dbReference type="ARBA" id="ARBA00022729"/>
    </source>
</evidence>
<protein>
    <recommendedName>
        <fullName evidence="8">DUF2092 domain-containing protein</fullName>
    </recommendedName>
</protein>
<keyword evidence="4" id="KW-0653">Protein transport</keyword>
<dbReference type="Gene3D" id="2.50.20.10">
    <property type="entry name" value="Lipoprotein localisation LolA/LolB/LppX"/>
    <property type="match status" value="1"/>
</dbReference>
<dbReference type="SUPFAM" id="SSF89392">
    <property type="entry name" value="Prokaryotic lipoproteins and lipoprotein localization factors"/>
    <property type="match status" value="1"/>
</dbReference>
<dbReference type="Pfam" id="PF09865">
    <property type="entry name" value="DUF2092"/>
    <property type="match status" value="1"/>
</dbReference>
<gene>
    <name evidence="6" type="ORF">SAMN05421672_105162</name>
</gene>
<dbReference type="InterPro" id="IPR029046">
    <property type="entry name" value="LolA/LolB/LppX"/>
</dbReference>
<keyword evidence="2" id="KW-0813">Transport</keyword>
<dbReference type="Proteomes" id="UP000186079">
    <property type="component" value="Unassembled WGS sequence"/>
</dbReference>
<evidence type="ECO:0000256" key="4">
    <source>
        <dbReference type="ARBA" id="ARBA00022927"/>
    </source>
</evidence>
<comment type="subunit">
    <text evidence="1">Monomer.</text>
</comment>
<evidence type="ECO:0000313" key="6">
    <source>
        <dbReference type="EMBL" id="SIQ35686.1"/>
    </source>
</evidence>